<protein>
    <submittedName>
        <fullName evidence="1">Uncharacterized protein</fullName>
    </submittedName>
</protein>
<dbReference type="AlphaFoldDB" id="A0A8J5IB95"/>
<reference evidence="1" key="1">
    <citation type="submission" date="2021-01" db="EMBL/GenBank/DDBJ databases">
        <title>Phytophthora aleatoria, a newly-described species from Pinus radiata is distinct from Phytophthora cactorum isolates based on comparative genomics.</title>
        <authorList>
            <person name="Mcdougal R."/>
            <person name="Panda P."/>
            <person name="Williams N."/>
            <person name="Studholme D.J."/>
        </authorList>
    </citation>
    <scope>NUCLEOTIDE SEQUENCE</scope>
    <source>
        <strain evidence="1">NZFS 4037</strain>
    </source>
</reference>
<organism evidence="1 2">
    <name type="scientific">Phytophthora aleatoria</name>
    <dbReference type="NCBI Taxonomy" id="2496075"/>
    <lineage>
        <taxon>Eukaryota</taxon>
        <taxon>Sar</taxon>
        <taxon>Stramenopiles</taxon>
        <taxon>Oomycota</taxon>
        <taxon>Peronosporomycetes</taxon>
        <taxon>Peronosporales</taxon>
        <taxon>Peronosporaceae</taxon>
        <taxon>Phytophthora</taxon>
    </lineage>
</organism>
<evidence type="ECO:0000313" key="1">
    <source>
        <dbReference type="EMBL" id="KAG6942261.1"/>
    </source>
</evidence>
<name>A0A8J5IB95_9STRA</name>
<gene>
    <name evidence="1" type="ORF">JG688_00018229</name>
</gene>
<comment type="caution">
    <text evidence="1">The sequence shown here is derived from an EMBL/GenBank/DDBJ whole genome shotgun (WGS) entry which is preliminary data.</text>
</comment>
<keyword evidence="2" id="KW-1185">Reference proteome</keyword>
<dbReference type="EMBL" id="JAENGY010003187">
    <property type="protein sequence ID" value="KAG6942261.1"/>
    <property type="molecule type" value="Genomic_DNA"/>
</dbReference>
<sequence length="120" mass="13297">GIQAAPLGSNSVSRSCSRPDWLLSVLKRVLSRRFRDQDREDSDETGSVSVRPYSDEIKGGTLIEACSRQGFVVFIIANANDSTVKAFQGILQDALKEDERELIKSLEKLLLDDTLAEINI</sequence>
<feature type="non-terminal residue" evidence="1">
    <location>
        <position position="1"/>
    </location>
</feature>
<dbReference type="Proteomes" id="UP000709295">
    <property type="component" value="Unassembled WGS sequence"/>
</dbReference>
<evidence type="ECO:0000313" key="2">
    <source>
        <dbReference type="Proteomes" id="UP000709295"/>
    </source>
</evidence>
<accession>A0A8J5IB95</accession>
<proteinExistence type="predicted"/>